<organism evidence="2 3">
    <name type="scientific">Nesidiocoris tenuis</name>
    <dbReference type="NCBI Taxonomy" id="355587"/>
    <lineage>
        <taxon>Eukaryota</taxon>
        <taxon>Metazoa</taxon>
        <taxon>Ecdysozoa</taxon>
        <taxon>Arthropoda</taxon>
        <taxon>Hexapoda</taxon>
        <taxon>Insecta</taxon>
        <taxon>Pterygota</taxon>
        <taxon>Neoptera</taxon>
        <taxon>Paraneoptera</taxon>
        <taxon>Hemiptera</taxon>
        <taxon>Heteroptera</taxon>
        <taxon>Panheteroptera</taxon>
        <taxon>Cimicomorpha</taxon>
        <taxon>Miridae</taxon>
        <taxon>Dicyphina</taxon>
        <taxon>Nesidiocoris</taxon>
    </lineage>
</organism>
<accession>A0A6H5H6C1</accession>
<evidence type="ECO:0000256" key="1">
    <source>
        <dbReference type="SAM" id="MobiDB-lite"/>
    </source>
</evidence>
<protein>
    <submittedName>
        <fullName evidence="2">Uncharacterized protein</fullName>
    </submittedName>
</protein>
<feature type="compositionally biased region" description="Polar residues" evidence="1">
    <location>
        <begin position="1"/>
        <end position="27"/>
    </location>
</feature>
<reference evidence="2 3" key="1">
    <citation type="submission" date="2020-02" db="EMBL/GenBank/DDBJ databases">
        <authorList>
            <person name="Ferguson B K."/>
        </authorList>
    </citation>
    <scope>NUCLEOTIDE SEQUENCE [LARGE SCALE GENOMIC DNA]</scope>
</reference>
<gene>
    <name evidence="2" type="ORF">NTEN_LOCUS14326</name>
</gene>
<evidence type="ECO:0000313" key="3">
    <source>
        <dbReference type="Proteomes" id="UP000479000"/>
    </source>
</evidence>
<keyword evidence="3" id="KW-1185">Reference proteome</keyword>
<sequence length="53" mass="6153">DQRLLQNSLKSQANKSLRFTSMESSMSARRRPRQVPRPPTWAVLPILNETETE</sequence>
<dbReference type="Proteomes" id="UP000479000">
    <property type="component" value="Unassembled WGS sequence"/>
</dbReference>
<dbReference type="EMBL" id="CADCXU010021546">
    <property type="protein sequence ID" value="CAB0009153.1"/>
    <property type="molecule type" value="Genomic_DNA"/>
</dbReference>
<proteinExistence type="predicted"/>
<name>A0A6H5H6C1_9HEMI</name>
<evidence type="ECO:0000313" key="2">
    <source>
        <dbReference type="EMBL" id="CAB0009153.1"/>
    </source>
</evidence>
<dbReference type="AlphaFoldDB" id="A0A6H5H6C1"/>
<feature type="region of interest" description="Disordered" evidence="1">
    <location>
        <begin position="1"/>
        <end position="38"/>
    </location>
</feature>
<feature type="non-terminal residue" evidence="2">
    <location>
        <position position="1"/>
    </location>
</feature>